<evidence type="ECO:0000313" key="2">
    <source>
        <dbReference type="EMBL" id="CAG8488087.1"/>
    </source>
</evidence>
<protein>
    <submittedName>
        <fullName evidence="2">1962_t:CDS:1</fullName>
    </submittedName>
</protein>
<gene>
    <name evidence="2" type="ORF">DEBURN_LOCUS4024</name>
</gene>
<feature type="region of interest" description="Disordered" evidence="1">
    <location>
        <begin position="1"/>
        <end position="39"/>
    </location>
</feature>
<organism evidence="2 3">
    <name type="scientific">Diversispora eburnea</name>
    <dbReference type="NCBI Taxonomy" id="1213867"/>
    <lineage>
        <taxon>Eukaryota</taxon>
        <taxon>Fungi</taxon>
        <taxon>Fungi incertae sedis</taxon>
        <taxon>Mucoromycota</taxon>
        <taxon>Glomeromycotina</taxon>
        <taxon>Glomeromycetes</taxon>
        <taxon>Diversisporales</taxon>
        <taxon>Diversisporaceae</taxon>
        <taxon>Diversispora</taxon>
    </lineage>
</organism>
<dbReference type="Proteomes" id="UP000789706">
    <property type="component" value="Unassembled WGS sequence"/>
</dbReference>
<evidence type="ECO:0000313" key="3">
    <source>
        <dbReference type="Proteomes" id="UP000789706"/>
    </source>
</evidence>
<name>A0A9N8WKQ1_9GLOM</name>
<keyword evidence="3" id="KW-1185">Reference proteome</keyword>
<accession>A0A9N8WKQ1</accession>
<proteinExistence type="predicted"/>
<dbReference type="EMBL" id="CAJVPK010000281">
    <property type="protein sequence ID" value="CAG8488087.1"/>
    <property type="molecule type" value="Genomic_DNA"/>
</dbReference>
<dbReference type="AlphaFoldDB" id="A0A9N8WKQ1"/>
<comment type="caution">
    <text evidence="2">The sequence shown here is derived from an EMBL/GenBank/DDBJ whole genome shotgun (WGS) entry which is preliminary data.</text>
</comment>
<evidence type="ECO:0000256" key="1">
    <source>
        <dbReference type="SAM" id="MobiDB-lite"/>
    </source>
</evidence>
<sequence length="360" mass="41524">MLEKLTEEMRKEPLLESTAVLDEGNDGQSVKDYYEPSGSANERKITNPFFSDDEGQVTVVIKKRRKRNYHSGIRLGYNLIFISNFLQEKNRLPQPLPPTAQEFGSCLRVRTLKKLTATEKAILRYGASNIIDLSAHMSWFCVDDKKFIVKNYKSMLRIPELAVEEKSFVLKIENMVHEGKVNQAYKYCMEIHIKSEENSYLYKISKITGRILLPLSRSVDHKNGRKCDVQFLSISGVDLGEWEYSVKAVATKTIGDRCRSARINQSILNGLLQYNLNDEQVKGIQVPFLQFGGTSGQLLIEDLMEGFYIFFPDPENLETTRHEFDEIFSEDDIVDTTKPTHYKYKCICKPWWTPKSKKSK</sequence>
<feature type="compositionally biased region" description="Basic and acidic residues" evidence="1">
    <location>
        <begin position="1"/>
        <end position="14"/>
    </location>
</feature>
<dbReference type="OrthoDB" id="2439721at2759"/>
<reference evidence="2" key="1">
    <citation type="submission" date="2021-06" db="EMBL/GenBank/DDBJ databases">
        <authorList>
            <person name="Kallberg Y."/>
            <person name="Tangrot J."/>
            <person name="Rosling A."/>
        </authorList>
    </citation>
    <scope>NUCLEOTIDE SEQUENCE</scope>
    <source>
        <strain evidence="2">AZ414A</strain>
    </source>
</reference>